<comment type="pathway">
    <text evidence="3">Lipid metabolism.</text>
</comment>
<keyword evidence="14" id="KW-1208">Phospholipid metabolism</keyword>
<comment type="similarity">
    <text evidence="4 16">Belongs to the CDP-alcohol phosphatidyltransferase class-I family.</text>
</comment>
<dbReference type="InterPro" id="IPR004570">
    <property type="entry name" value="Phosphatidylglycerol_P_synth"/>
</dbReference>
<dbReference type="InterPro" id="IPR043130">
    <property type="entry name" value="CDP-OH_PTrfase_TM_dom"/>
</dbReference>
<dbReference type="InterPro" id="IPR048254">
    <property type="entry name" value="CDP_ALCOHOL_P_TRANSF_CS"/>
</dbReference>
<keyword evidence="13" id="KW-0594">Phospholipid biosynthesis</keyword>
<evidence type="ECO:0000313" key="18">
    <source>
        <dbReference type="EMBL" id="MCY0146445.1"/>
    </source>
</evidence>
<evidence type="ECO:0000256" key="1">
    <source>
        <dbReference type="ARBA" id="ARBA00004141"/>
    </source>
</evidence>
<dbReference type="PROSITE" id="PS00379">
    <property type="entry name" value="CDP_ALCOHOL_P_TRANSF"/>
    <property type="match status" value="1"/>
</dbReference>
<keyword evidence="9 17" id="KW-0812">Transmembrane</keyword>
<comment type="caution">
    <text evidence="18">The sequence shown here is derived from an EMBL/GenBank/DDBJ whole genome shotgun (WGS) entry which is preliminary data.</text>
</comment>
<comment type="catalytic activity">
    <reaction evidence="15">
        <text>a CDP-1,2-diacyl-sn-glycerol + sn-glycerol 3-phosphate = a 1,2-diacyl-sn-glycero-3-phospho-(1'-sn-glycero-3'-phosphate) + CMP + H(+)</text>
        <dbReference type="Rhea" id="RHEA:12593"/>
        <dbReference type="ChEBI" id="CHEBI:15378"/>
        <dbReference type="ChEBI" id="CHEBI:57597"/>
        <dbReference type="ChEBI" id="CHEBI:58332"/>
        <dbReference type="ChEBI" id="CHEBI:60110"/>
        <dbReference type="ChEBI" id="CHEBI:60377"/>
        <dbReference type="EC" id="2.7.8.5"/>
    </reaction>
</comment>
<reference evidence="18" key="1">
    <citation type="submission" date="2022-10" db="EMBL/GenBank/DDBJ databases">
        <title>Hoeflea sp. G2-23, isolated from marine algae.</title>
        <authorList>
            <person name="Kristyanto S."/>
            <person name="Kim J.M."/>
            <person name="Jeon C.O."/>
        </authorList>
    </citation>
    <scope>NUCLEOTIDE SEQUENCE</scope>
    <source>
        <strain evidence="18">G2-23</strain>
    </source>
</reference>
<feature type="transmembrane region" description="Helical" evidence="17">
    <location>
        <begin position="60"/>
        <end position="80"/>
    </location>
</feature>
<evidence type="ECO:0000256" key="3">
    <source>
        <dbReference type="ARBA" id="ARBA00005189"/>
    </source>
</evidence>
<evidence type="ECO:0000256" key="16">
    <source>
        <dbReference type="RuleBase" id="RU003750"/>
    </source>
</evidence>
<evidence type="ECO:0000256" key="15">
    <source>
        <dbReference type="ARBA" id="ARBA00048586"/>
    </source>
</evidence>
<evidence type="ECO:0000256" key="9">
    <source>
        <dbReference type="ARBA" id="ARBA00022692"/>
    </source>
</evidence>
<evidence type="ECO:0000256" key="6">
    <source>
        <dbReference type="ARBA" id="ARBA00014944"/>
    </source>
</evidence>
<gene>
    <name evidence="18" type="ORF">OEG84_01595</name>
</gene>
<proteinExistence type="inferred from homology"/>
<feature type="transmembrane region" description="Helical" evidence="17">
    <location>
        <begin position="12"/>
        <end position="39"/>
    </location>
</feature>
<protein>
    <recommendedName>
        <fullName evidence="6">CDP-diacylglycerol--glycerol-3-phosphate 3-phosphatidyltransferase</fullName>
        <ecNumber evidence="5">2.7.8.5</ecNumber>
    </recommendedName>
</protein>
<evidence type="ECO:0000256" key="11">
    <source>
        <dbReference type="ARBA" id="ARBA00023098"/>
    </source>
</evidence>
<dbReference type="Gene3D" id="1.20.120.1760">
    <property type="match status" value="1"/>
</dbReference>
<dbReference type="RefSeq" id="WP_267652116.1">
    <property type="nucleotide sequence ID" value="NZ_JAOVZR010000001.1"/>
</dbReference>
<evidence type="ECO:0000256" key="10">
    <source>
        <dbReference type="ARBA" id="ARBA00022989"/>
    </source>
</evidence>
<name>A0ABT3Z3V3_9HYPH</name>
<dbReference type="EC" id="2.7.8.5" evidence="5"/>
<dbReference type="PANTHER" id="PTHR14269">
    <property type="entry name" value="CDP-DIACYLGLYCEROL--GLYCEROL-3-PHOSPHATE 3-PHOSPHATIDYLTRANSFERASE-RELATED"/>
    <property type="match status" value="1"/>
</dbReference>
<dbReference type="InterPro" id="IPR000462">
    <property type="entry name" value="CDP-OH_P_trans"/>
</dbReference>
<keyword evidence="19" id="KW-1185">Reference proteome</keyword>
<keyword evidence="7" id="KW-0444">Lipid biosynthesis</keyword>
<evidence type="ECO:0000256" key="2">
    <source>
        <dbReference type="ARBA" id="ARBA00005042"/>
    </source>
</evidence>
<dbReference type="Proteomes" id="UP001073227">
    <property type="component" value="Unassembled WGS sequence"/>
</dbReference>
<dbReference type="PIRSF" id="PIRSF000847">
    <property type="entry name" value="Phos_ph_gly_syn"/>
    <property type="match status" value="1"/>
</dbReference>
<keyword evidence="12 17" id="KW-0472">Membrane</keyword>
<evidence type="ECO:0000256" key="17">
    <source>
        <dbReference type="SAM" id="Phobius"/>
    </source>
</evidence>
<sequence length="178" mass="19089">MTLPNFITIARFIMVPVIILAMINGQMVTAFVLFLLAGVSDAVDGFIARQFNQKSELGSWLDPVADKFLLVSVFVVLGWLEVLPAWLVILAVSRDGLIIAAVVLSSLMENPVAMRPLLISKANTTAQIILVGLVLGDLAGLAKLDAVLPWAIYAVAGLTIASASAYLVTWLKHMSAEQ</sequence>
<evidence type="ECO:0000256" key="14">
    <source>
        <dbReference type="ARBA" id="ARBA00023264"/>
    </source>
</evidence>
<dbReference type="PANTHER" id="PTHR14269:SF62">
    <property type="entry name" value="CDP-DIACYLGLYCEROL--GLYCEROL-3-PHOSPHATE 3-PHOSPHATIDYLTRANSFERASE 1, CHLOROPLASTIC"/>
    <property type="match status" value="1"/>
</dbReference>
<evidence type="ECO:0000256" key="7">
    <source>
        <dbReference type="ARBA" id="ARBA00022516"/>
    </source>
</evidence>
<organism evidence="18 19">
    <name type="scientific">Hoeflea algicola</name>
    <dbReference type="NCBI Taxonomy" id="2983763"/>
    <lineage>
        <taxon>Bacteria</taxon>
        <taxon>Pseudomonadati</taxon>
        <taxon>Pseudomonadota</taxon>
        <taxon>Alphaproteobacteria</taxon>
        <taxon>Hyphomicrobiales</taxon>
        <taxon>Rhizobiaceae</taxon>
        <taxon>Hoeflea</taxon>
    </lineage>
</organism>
<dbReference type="EMBL" id="JAOVZR010000001">
    <property type="protein sequence ID" value="MCY0146445.1"/>
    <property type="molecule type" value="Genomic_DNA"/>
</dbReference>
<evidence type="ECO:0000256" key="8">
    <source>
        <dbReference type="ARBA" id="ARBA00022679"/>
    </source>
</evidence>
<keyword evidence="10 17" id="KW-1133">Transmembrane helix</keyword>
<dbReference type="InterPro" id="IPR050324">
    <property type="entry name" value="CDP-alcohol_PTase-I"/>
</dbReference>
<dbReference type="Pfam" id="PF01066">
    <property type="entry name" value="CDP-OH_P_transf"/>
    <property type="match status" value="1"/>
</dbReference>
<evidence type="ECO:0000313" key="19">
    <source>
        <dbReference type="Proteomes" id="UP001073227"/>
    </source>
</evidence>
<accession>A0ABT3Z3V3</accession>
<feature type="transmembrane region" description="Helical" evidence="17">
    <location>
        <begin position="150"/>
        <end position="171"/>
    </location>
</feature>
<keyword evidence="11" id="KW-0443">Lipid metabolism</keyword>
<evidence type="ECO:0000256" key="4">
    <source>
        <dbReference type="ARBA" id="ARBA00010441"/>
    </source>
</evidence>
<keyword evidence="8 16" id="KW-0808">Transferase</keyword>
<comment type="subcellular location">
    <subcellularLocation>
        <location evidence="1">Membrane</location>
        <topology evidence="1">Multi-pass membrane protein</topology>
    </subcellularLocation>
</comment>
<evidence type="ECO:0000256" key="5">
    <source>
        <dbReference type="ARBA" id="ARBA00013170"/>
    </source>
</evidence>
<comment type="pathway">
    <text evidence="2">Phospholipid metabolism; phosphatidylglycerol biosynthesis; phosphatidylglycerol from CDP-diacylglycerol: step 1/2.</text>
</comment>
<evidence type="ECO:0000256" key="12">
    <source>
        <dbReference type="ARBA" id="ARBA00023136"/>
    </source>
</evidence>
<evidence type="ECO:0000256" key="13">
    <source>
        <dbReference type="ARBA" id="ARBA00023209"/>
    </source>
</evidence>